<evidence type="ECO:0000259" key="1">
    <source>
        <dbReference type="PROSITE" id="PS51186"/>
    </source>
</evidence>
<proteinExistence type="predicted"/>
<dbReference type="Pfam" id="PF00583">
    <property type="entry name" value="Acetyltransf_1"/>
    <property type="match status" value="1"/>
</dbReference>
<keyword evidence="3" id="KW-1185">Reference proteome</keyword>
<protein>
    <submittedName>
        <fullName evidence="2">GNAT family N-acetyltransferase</fullName>
    </submittedName>
</protein>
<dbReference type="PROSITE" id="PS51186">
    <property type="entry name" value="GNAT"/>
    <property type="match status" value="1"/>
</dbReference>
<reference evidence="2 3" key="1">
    <citation type="submission" date="2022-06" db="EMBL/GenBank/DDBJ databases">
        <title>Isolation of gut microbiota from human fecal samples.</title>
        <authorList>
            <person name="Pamer E.G."/>
            <person name="Barat B."/>
            <person name="Waligurski E."/>
            <person name="Medina S."/>
            <person name="Paddock L."/>
            <person name="Mostad J."/>
        </authorList>
    </citation>
    <scope>NUCLEOTIDE SEQUENCE [LARGE SCALE GENOMIC DNA]</scope>
    <source>
        <strain evidence="2 3">DFI.7.95</strain>
    </source>
</reference>
<dbReference type="CDD" id="cd04301">
    <property type="entry name" value="NAT_SF"/>
    <property type="match status" value="1"/>
</dbReference>
<dbReference type="EMBL" id="JANGAC010000013">
    <property type="protein sequence ID" value="MCQ4924547.1"/>
    <property type="molecule type" value="Genomic_DNA"/>
</dbReference>
<dbReference type="RefSeq" id="WP_256312280.1">
    <property type="nucleotide sequence ID" value="NZ_JANGAC010000013.1"/>
</dbReference>
<sequence length="295" mass="34926">MKKIIARYFYTPICPESFASLDRLSSLFRKYKEHIHFESFNVFECKFESVYSWFPNEDEIIESIRGKESSPLLFGKLFIQGNEIKGFPPSKKSISDELEEYGIFFKEEDYKLDYKSTMKKKLKYDINKFHIKQYDEKLLRDSCIICTKYNPYLDEEAYIPENWNKYEELKTTFLKENLKKDSLVGYIEYYNDEPVGFIEAFPLDISRMLGFPTSSKSTDGIMITCLSVRQEMSGYGIASRLIEHLEKEVEKRKYKSIEVLSFPDEHNWQPESLYGKRGYKRAKGIKGLCIMKKEL</sequence>
<feature type="domain" description="N-acetyltransferase" evidence="1">
    <location>
        <begin position="144"/>
        <end position="295"/>
    </location>
</feature>
<dbReference type="SUPFAM" id="SSF55729">
    <property type="entry name" value="Acyl-CoA N-acyltransferases (Nat)"/>
    <property type="match status" value="1"/>
</dbReference>
<evidence type="ECO:0000313" key="2">
    <source>
        <dbReference type="EMBL" id="MCQ4924547.1"/>
    </source>
</evidence>
<dbReference type="Gene3D" id="3.40.630.30">
    <property type="match status" value="1"/>
</dbReference>
<accession>A0ABT1SDU6</accession>
<organism evidence="2 3">
    <name type="scientific">Tissierella carlieri</name>
    <dbReference type="NCBI Taxonomy" id="689904"/>
    <lineage>
        <taxon>Bacteria</taxon>
        <taxon>Bacillati</taxon>
        <taxon>Bacillota</taxon>
        <taxon>Tissierellia</taxon>
        <taxon>Tissierellales</taxon>
        <taxon>Tissierellaceae</taxon>
        <taxon>Tissierella</taxon>
    </lineage>
</organism>
<comment type="caution">
    <text evidence="2">The sequence shown here is derived from an EMBL/GenBank/DDBJ whole genome shotgun (WGS) entry which is preliminary data.</text>
</comment>
<dbReference type="InterPro" id="IPR016181">
    <property type="entry name" value="Acyl_CoA_acyltransferase"/>
</dbReference>
<evidence type="ECO:0000313" key="3">
    <source>
        <dbReference type="Proteomes" id="UP001524478"/>
    </source>
</evidence>
<dbReference type="InterPro" id="IPR000182">
    <property type="entry name" value="GNAT_dom"/>
</dbReference>
<gene>
    <name evidence="2" type="ORF">NE686_15705</name>
</gene>
<dbReference type="Proteomes" id="UP001524478">
    <property type="component" value="Unassembled WGS sequence"/>
</dbReference>
<name>A0ABT1SDU6_9FIRM</name>